<evidence type="ECO:0008006" key="4">
    <source>
        <dbReference type="Google" id="ProtNLM"/>
    </source>
</evidence>
<protein>
    <recommendedName>
        <fullName evidence="4">Zinc-finger domain-containing protein</fullName>
    </recommendedName>
</protein>
<reference evidence="3" key="1">
    <citation type="submission" date="2015-11" db="EMBL/GenBank/DDBJ databases">
        <title>Draft Genome Sequence of the Radioresistant Bacterium Deinococcus grandis, Isolated from Freshwater Fish in Japan.</title>
        <authorList>
            <person name="Satoh K."/>
            <person name="Onodera T."/>
            <person name="Omoso K."/>
            <person name="Takeda-Yano K."/>
            <person name="Katayama T."/>
            <person name="Oono Y."/>
            <person name="Narumi I."/>
        </authorList>
    </citation>
    <scope>NUCLEOTIDE SEQUENCE [LARGE SCALE GENOMIC DNA]</scope>
    <source>
        <strain evidence="3">ATCC 43672</strain>
    </source>
</reference>
<proteinExistence type="predicted"/>
<keyword evidence="1" id="KW-1133">Transmembrane helix</keyword>
<evidence type="ECO:0000313" key="2">
    <source>
        <dbReference type="EMBL" id="GAQ23782.1"/>
    </source>
</evidence>
<name>A0A100HN70_9DEIO</name>
<gene>
    <name evidence="2" type="ORF">DEIGR_330040</name>
</gene>
<comment type="caution">
    <text evidence="2">The sequence shown here is derived from an EMBL/GenBank/DDBJ whole genome shotgun (WGS) entry which is preliminary data.</text>
</comment>
<dbReference type="InterPro" id="IPR041916">
    <property type="entry name" value="Anti_sigma_zinc_sf"/>
</dbReference>
<organism evidence="2 3">
    <name type="scientific">Deinococcus grandis</name>
    <dbReference type="NCBI Taxonomy" id="57498"/>
    <lineage>
        <taxon>Bacteria</taxon>
        <taxon>Thermotogati</taxon>
        <taxon>Deinococcota</taxon>
        <taxon>Deinococci</taxon>
        <taxon>Deinococcales</taxon>
        <taxon>Deinococcaceae</taxon>
        <taxon>Deinococcus</taxon>
    </lineage>
</organism>
<keyword evidence="1" id="KW-0812">Transmembrane</keyword>
<evidence type="ECO:0000313" key="3">
    <source>
        <dbReference type="Proteomes" id="UP000056209"/>
    </source>
</evidence>
<evidence type="ECO:0000256" key="1">
    <source>
        <dbReference type="SAM" id="Phobius"/>
    </source>
</evidence>
<keyword evidence="1" id="KW-0472">Membrane</keyword>
<dbReference type="AlphaFoldDB" id="A0A100HN70"/>
<feature type="transmembrane region" description="Helical" evidence="1">
    <location>
        <begin position="88"/>
        <end position="109"/>
    </location>
</feature>
<sequence>MAGLTDCGIMTEHLDAYVARGEALTAAQEAHLRSCEACQADLRLLQALQEALLEATPAAPPPPALREVILAAARPTAAEPARTPRRRWWPAALSAAAALTGALTLAALLQSGSTLAVLPDPAVVVKTCCAVEVGAGRFKGVAA</sequence>
<accession>A0A100HN70</accession>
<keyword evidence="3" id="KW-1185">Reference proteome</keyword>
<dbReference type="EMBL" id="BCMS01000005">
    <property type="protein sequence ID" value="GAQ23782.1"/>
    <property type="molecule type" value="Genomic_DNA"/>
</dbReference>
<dbReference type="Gene3D" id="1.10.10.1320">
    <property type="entry name" value="Anti-sigma factor, zinc-finger domain"/>
    <property type="match status" value="1"/>
</dbReference>
<dbReference type="RefSeq" id="WP_153013957.1">
    <property type="nucleotide sequence ID" value="NZ_BCMS01000005.1"/>
</dbReference>
<dbReference type="Proteomes" id="UP000056209">
    <property type="component" value="Unassembled WGS sequence"/>
</dbReference>